<dbReference type="Proteomes" id="UP000239936">
    <property type="component" value="Unassembled WGS sequence"/>
</dbReference>
<comment type="caution">
    <text evidence="3">The sequence shown here is derived from an EMBL/GenBank/DDBJ whole genome shotgun (WGS) entry which is preliminary data.</text>
</comment>
<evidence type="ECO:0000313" key="4">
    <source>
        <dbReference type="Proteomes" id="UP000239936"/>
    </source>
</evidence>
<evidence type="ECO:0000313" key="3">
    <source>
        <dbReference type="EMBL" id="PQJ95574.1"/>
    </source>
</evidence>
<evidence type="ECO:0000259" key="2">
    <source>
        <dbReference type="Pfam" id="PF14371"/>
    </source>
</evidence>
<dbReference type="InterPro" id="IPR025524">
    <property type="entry name" value="DUF4412"/>
</dbReference>
<proteinExistence type="predicted"/>
<name>A0A2S7XPA8_9GAMM</name>
<dbReference type="AlphaFoldDB" id="A0A2S7XPA8"/>
<dbReference type="RefSeq" id="WP_105074599.1">
    <property type="nucleotide sequence ID" value="NZ_PPGH01000037.1"/>
</dbReference>
<keyword evidence="4" id="KW-1185">Reference proteome</keyword>
<feature type="domain" description="DUF4412" evidence="2">
    <location>
        <begin position="71"/>
        <end position="250"/>
    </location>
</feature>
<accession>A0A2S7XPA8</accession>
<evidence type="ECO:0000256" key="1">
    <source>
        <dbReference type="SAM" id="MobiDB-lite"/>
    </source>
</evidence>
<gene>
    <name evidence="3" type="ORF">CXB77_15765</name>
</gene>
<feature type="compositionally biased region" description="Acidic residues" evidence="1">
    <location>
        <begin position="259"/>
        <end position="273"/>
    </location>
</feature>
<dbReference type="EMBL" id="PPGH01000037">
    <property type="protein sequence ID" value="PQJ95574.1"/>
    <property type="molecule type" value="Genomic_DNA"/>
</dbReference>
<reference evidence="3 4" key="1">
    <citation type="submission" date="2018-01" db="EMBL/GenBank/DDBJ databases">
        <title>The complete genome sequence of Chromatium okenii LaCa, a purple sulfur bacterium with a turbulent life.</title>
        <authorList>
            <person name="Luedin S.M."/>
            <person name="Liechti N."/>
            <person name="Storelli N."/>
            <person name="Danza F."/>
            <person name="Wittwer M."/>
            <person name="Pothier J.F."/>
            <person name="Tonolla M.A."/>
        </authorList>
    </citation>
    <scope>NUCLEOTIDE SEQUENCE [LARGE SCALE GENOMIC DNA]</scope>
    <source>
        <strain evidence="3 4">LaCa</strain>
    </source>
</reference>
<dbReference type="OrthoDB" id="5761467at2"/>
<feature type="region of interest" description="Disordered" evidence="1">
    <location>
        <begin position="249"/>
        <end position="290"/>
    </location>
</feature>
<dbReference type="Pfam" id="PF14371">
    <property type="entry name" value="DUF4412"/>
    <property type="match status" value="1"/>
</dbReference>
<protein>
    <recommendedName>
        <fullName evidence="2">DUF4412 domain-containing protein</fullName>
    </recommendedName>
</protein>
<sequence>MAIHVPTFVNSSVLLRGLRLTVAALLTMMVSLPVAFADDTGFYFETINRGTGMTGEAPQDELSKTYLANGKMKVTSSDPQGTDMIVDPASGNMTFLNHAAKQYYQINIQRVKESMSQPGMEQMRAMVANTKITVTDTGETKKIGDWDCKKYLVSKTGMMNIEQEVWATEAVDVDVSRFTDMMSLSGADGLLAGSAEGKAQQEEMAKIKGYPILTKTKMQMMGTEMETESEVKVIRKEVILAATFDIPADYTEKQMEPESSADSETPDVIEPDAVEMGSEPTSGSEVMKDQ</sequence>
<organism evidence="3 4">
    <name type="scientific">Chromatium okenii</name>
    <dbReference type="NCBI Taxonomy" id="61644"/>
    <lineage>
        <taxon>Bacteria</taxon>
        <taxon>Pseudomonadati</taxon>
        <taxon>Pseudomonadota</taxon>
        <taxon>Gammaproteobacteria</taxon>
        <taxon>Chromatiales</taxon>
        <taxon>Chromatiaceae</taxon>
        <taxon>Chromatium</taxon>
    </lineage>
</organism>